<keyword evidence="2" id="KW-0813">Transport</keyword>
<dbReference type="AlphaFoldDB" id="A0AAE3TCX9"/>
<dbReference type="GO" id="GO:0005829">
    <property type="term" value="C:cytosol"/>
    <property type="evidence" value="ECO:0007669"/>
    <property type="project" value="TreeGrafter"/>
</dbReference>
<dbReference type="InterPro" id="IPR017937">
    <property type="entry name" value="Thioredoxin_CS"/>
</dbReference>
<feature type="domain" description="Thioredoxin" evidence="10">
    <location>
        <begin position="1"/>
        <end position="107"/>
    </location>
</feature>
<comment type="caution">
    <text evidence="11">The sequence shown here is derived from an EMBL/GenBank/DDBJ whole genome shotgun (WGS) entry which is preliminary data.</text>
</comment>
<protein>
    <recommendedName>
        <fullName evidence="6 7">Thioredoxin</fullName>
    </recommendedName>
</protein>
<dbReference type="InterPro" id="IPR013766">
    <property type="entry name" value="Thioredoxin_domain"/>
</dbReference>
<evidence type="ECO:0000259" key="10">
    <source>
        <dbReference type="PROSITE" id="PS51352"/>
    </source>
</evidence>
<feature type="disulfide bond" description="Redox-active" evidence="9">
    <location>
        <begin position="31"/>
        <end position="34"/>
    </location>
</feature>
<dbReference type="PROSITE" id="PS51352">
    <property type="entry name" value="THIOREDOXIN_2"/>
    <property type="match status" value="1"/>
</dbReference>
<keyword evidence="5 9" id="KW-0676">Redox-active center</keyword>
<dbReference type="Gene3D" id="3.40.30.10">
    <property type="entry name" value="Glutaredoxin"/>
    <property type="match status" value="1"/>
</dbReference>
<dbReference type="PRINTS" id="PR00421">
    <property type="entry name" value="THIOREDOXIN"/>
</dbReference>
<reference evidence="11" key="1">
    <citation type="submission" date="2023-03" db="EMBL/GenBank/DDBJ databases">
        <title>Stygiobacter electus gen. nov., sp. nov., facultatively anaerobic thermotolerant bacterium of the class Ignavibacteria from a well of Yessentuki mineral water deposit.</title>
        <authorList>
            <person name="Podosokorskaya O.A."/>
            <person name="Elcheninov A.G."/>
            <person name="Petrova N.F."/>
            <person name="Zavarzina D.G."/>
            <person name="Kublanov I.V."/>
            <person name="Merkel A.Y."/>
        </authorList>
    </citation>
    <scope>NUCLEOTIDE SEQUENCE</scope>
    <source>
        <strain evidence="11">09-Me</strain>
    </source>
</reference>
<evidence type="ECO:0000313" key="11">
    <source>
        <dbReference type="EMBL" id="MDF1610907.1"/>
    </source>
</evidence>
<dbReference type="SUPFAM" id="SSF52833">
    <property type="entry name" value="Thioredoxin-like"/>
    <property type="match status" value="1"/>
</dbReference>
<evidence type="ECO:0000256" key="6">
    <source>
        <dbReference type="NCBIfam" id="TIGR01068"/>
    </source>
</evidence>
<sequence length="108" mass="12235">MKPFTFTDSNFDTEALQSNIPVIVDFWAAWCGPCRMIAPIIEDLANEYDGRVKVGKLDVDENQQIAIRYGVRSIPTVLFFQNGQLKDQIIGAMPKTVFVDKLNKLLKN</sequence>
<dbReference type="EMBL" id="JARGDL010000002">
    <property type="protein sequence ID" value="MDF1610907.1"/>
    <property type="molecule type" value="Genomic_DNA"/>
</dbReference>
<dbReference type="InterPro" id="IPR005746">
    <property type="entry name" value="Thioredoxin"/>
</dbReference>
<evidence type="ECO:0000256" key="5">
    <source>
        <dbReference type="ARBA" id="ARBA00023284"/>
    </source>
</evidence>
<organism evidence="11 12">
    <name type="scientific">Stygiobacter electus</name>
    <dbReference type="NCBI Taxonomy" id="3032292"/>
    <lineage>
        <taxon>Bacteria</taxon>
        <taxon>Pseudomonadati</taxon>
        <taxon>Ignavibacteriota</taxon>
        <taxon>Ignavibacteria</taxon>
        <taxon>Ignavibacteriales</taxon>
        <taxon>Melioribacteraceae</taxon>
        <taxon>Stygiobacter</taxon>
    </lineage>
</organism>
<keyword evidence="12" id="KW-1185">Reference proteome</keyword>
<comment type="similarity">
    <text evidence="1 7">Belongs to the thioredoxin family.</text>
</comment>
<evidence type="ECO:0000256" key="7">
    <source>
        <dbReference type="PIRNR" id="PIRNR000077"/>
    </source>
</evidence>
<feature type="active site" description="Nucleophile" evidence="8">
    <location>
        <position position="31"/>
    </location>
</feature>
<dbReference type="InterPro" id="IPR036249">
    <property type="entry name" value="Thioredoxin-like_sf"/>
</dbReference>
<dbReference type="GO" id="GO:0015035">
    <property type="term" value="F:protein-disulfide reductase activity"/>
    <property type="evidence" value="ECO:0007669"/>
    <property type="project" value="UniProtKB-UniRule"/>
</dbReference>
<feature type="site" description="Deprotonates C-terminal active site Cys" evidence="8">
    <location>
        <position position="25"/>
    </location>
</feature>
<dbReference type="FunFam" id="3.40.30.10:FF:000001">
    <property type="entry name" value="Thioredoxin"/>
    <property type="match status" value="1"/>
</dbReference>
<dbReference type="RefSeq" id="WP_321534673.1">
    <property type="nucleotide sequence ID" value="NZ_JARGDL010000002.1"/>
</dbReference>
<dbReference type="GO" id="GO:0045454">
    <property type="term" value="P:cell redox homeostasis"/>
    <property type="evidence" value="ECO:0007669"/>
    <property type="project" value="TreeGrafter"/>
</dbReference>
<gene>
    <name evidence="11" type="primary">trxA</name>
    <name evidence="11" type="ORF">P0M35_01980</name>
</gene>
<evidence type="ECO:0000256" key="3">
    <source>
        <dbReference type="ARBA" id="ARBA00022982"/>
    </source>
</evidence>
<proteinExistence type="inferred from homology"/>
<evidence type="ECO:0000256" key="4">
    <source>
        <dbReference type="ARBA" id="ARBA00023157"/>
    </source>
</evidence>
<name>A0AAE3TCX9_9BACT</name>
<dbReference type="PANTHER" id="PTHR45663:SF11">
    <property type="entry name" value="GEO12009P1"/>
    <property type="match status" value="1"/>
</dbReference>
<keyword evidence="3" id="KW-0249">Electron transport</keyword>
<evidence type="ECO:0000256" key="9">
    <source>
        <dbReference type="PIRSR" id="PIRSR000077-4"/>
    </source>
</evidence>
<dbReference type="PIRSF" id="PIRSF000077">
    <property type="entry name" value="Thioredoxin"/>
    <property type="match status" value="1"/>
</dbReference>
<feature type="active site" description="Nucleophile" evidence="8">
    <location>
        <position position="34"/>
    </location>
</feature>
<dbReference type="PANTHER" id="PTHR45663">
    <property type="entry name" value="GEO12009P1"/>
    <property type="match status" value="1"/>
</dbReference>
<feature type="site" description="Contributes to redox potential value" evidence="8">
    <location>
        <position position="33"/>
    </location>
</feature>
<evidence type="ECO:0000256" key="1">
    <source>
        <dbReference type="ARBA" id="ARBA00008987"/>
    </source>
</evidence>
<dbReference type="PROSITE" id="PS00194">
    <property type="entry name" value="THIOREDOXIN_1"/>
    <property type="match status" value="1"/>
</dbReference>
<evidence type="ECO:0000313" key="12">
    <source>
        <dbReference type="Proteomes" id="UP001221302"/>
    </source>
</evidence>
<evidence type="ECO:0000256" key="2">
    <source>
        <dbReference type="ARBA" id="ARBA00022448"/>
    </source>
</evidence>
<dbReference type="Pfam" id="PF00085">
    <property type="entry name" value="Thioredoxin"/>
    <property type="match status" value="1"/>
</dbReference>
<evidence type="ECO:0000256" key="8">
    <source>
        <dbReference type="PIRSR" id="PIRSR000077-1"/>
    </source>
</evidence>
<keyword evidence="4 9" id="KW-1015">Disulfide bond</keyword>
<dbReference type="Proteomes" id="UP001221302">
    <property type="component" value="Unassembled WGS sequence"/>
</dbReference>
<dbReference type="NCBIfam" id="TIGR01068">
    <property type="entry name" value="thioredoxin"/>
    <property type="match status" value="1"/>
</dbReference>
<feature type="site" description="Contributes to redox potential value" evidence="8">
    <location>
        <position position="32"/>
    </location>
</feature>
<accession>A0AAE3TCX9</accession>
<dbReference type="CDD" id="cd02947">
    <property type="entry name" value="TRX_family"/>
    <property type="match status" value="1"/>
</dbReference>